<dbReference type="EMBL" id="GU943132">
    <property type="protein sequence ID" value="ADD96324.1"/>
    <property type="molecule type" value="Genomic_DNA"/>
</dbReference>
<organism evidence="2">
    <name type="scientific">uncultured organism MedDCM-OCT-S08-C256</name>
    <dbReference type="NCBI Taxonomy" id="743636"/>
    <lineage>
        <taxon>unclassified sequences</taxon>
        <taxon>environmental samples</taxon>
    </lineage>
</organism>
<keyword evidence="1" id="KW-0472">Membrane</keyword>
<protein>
    <recommendedName>
        <fullName evidence="3">EamA domain-containing protein</fullName>
    </recommendedName>
</protein>
<keyword evidence="1" id="KW-0812">Transmembrane</keyword>
<dbReference type="AlphaFoldDB" id="D6PKS3"/>
<evidence type="ECO:0000313" key="2">
    <source>
        <dbReference type="EMBL" id="ADD96324.1"/>
    </source>
</evidence>
<reference evidence="2" key="1">
    <citation type="journal article" date="2010" name="ISME J.">
        <title>Metagenome of the Mediterranean deep chlorophyll maximum studied by direct and fosmid library 454 pyrosequencing.</title>
        <authorList>
            <person name="Ghai R."/>
            <person name="Martin-Cuadrado A.B."/>
            <person name="Molto A.G."/>
            <person name="Heredia I.G."/>
            <person name="Cabrera R."/>
            <person name="Martin J."/>
            <person name="Verdu M."/>
            <person name="Deschamps P."/>
            <person name="Moreira D."/>
            <person name="Lopez-Garcia P."/>
            <person name="Mira A."/>
            <person name="Rodriguez-Valera F."/>
        </authorList>
    </citation>
    <scope>NUCLEOTIDE SEQUENCE</scope>
</reference>
<sequence>MYQRYLHPIQAAIIYAFEPVWATMYGLGLDLVDWSSWILVGGGALFLGNIVVELFTHADSEVTHADSEE</sequence>
<evidence type="ECO:0000256" key="1">
    <source>
        <dbReference type="SAM" id="Phobius"/>
    </source>
</evidence>
<accession>D6PKS3</accession>
<keyword evidence="1" id="KW-1133">Transmembrane helix</keyword>
<feature type="transmembrane region" description="Helical" evidence="1">
    <location>
        <begin position="34"/>
        <end position="55"/>
    </location>
</feature>
<feature type="transmembrane region" description="Helical" evidence="1">
    <location>
        <begin position="12"/>
        <end position="28"/>
    </location>
</feature>
<evidence type="ECO:0008006" key="3">
    <source>
        <dbReference type="Google" id="ProtNLM"/>
    </source>
</evidence>
<proteinExistence type="predicted"/>
<name>D6PKS3_9ZZZZ</name>